<dbReference type="HOGENOM" id="CLU_021203_3_2_9"/>
<sequence>MKNFRLIFSVLIVCVLLTVSAYAQNLDIKIGKSYSNGEAIELKSKTNFNIVIDNTISIKTNTKTLKINFDGKDIKVLNKNKVVVDSFQTNGVMLISSDAPISVNGKRYRGSISFRINNSKLDVINNVEIEDYLKGVVPKELSASYPLEALKAQAIVSRSFAMANINKYKKLGYNLNDTTSSQVYYGLDAEKKRSNEAVDSTKGVMVYYGDDIANTIFGASSGGIVADASEVWGGKSIPYLASFEDKYSTYNWDISLKNSDLKRIFGKDIYSLDLIEKDSSGRIKKILINGIEELKTSTFRSKIGNAKFKSTLFDIERTSDGFKFTGRGYGHGVGFSQYGAVEMAKQGFKTEDILKYYFKGTDIR</sequence>
<dbReference type="InterPro" id="IPR013693">
    <property type="entry name" value="SpoIID/LytB_N"/>
</dbReference>
<dbReference type="OrthoDB" id="9794671at2"/>
<dbReference type="Proteomes" id="UP000003280">
    <property type="component" value="Unassembled WGS sequence"/>
</dbReference>
<feature type="domain" description="Sporulation stage II protein D amidase enhancer LytB N-terminal" evidence="2">
    <location>
        <begin position="118"/>
        <end position="208"/>
    </location>
</feature>
<dbReference type="STRING" id="862517.HMPREF9225_1469"/>
<dbReference type="PANTHER" id="PTHR30032:SF4">
    <property type="entry name" value="AMIDASE ENHANCER"/>
    <property type="match status" value="1"/>
</dbReference>
<feature type="chain" id="PRO_5003138149" evidence="1">
    <location>
        <begin position="24"/>
        <end position="364"/>
    </location>
</feature>
<dbReference type="Pfam" id="PF08486">
    <property type="entry name" value="SpoIID"/>
    <property type="match status" value="1"/>
</dbReference>
<dbReference type="GO" id="GO:0030288">
    <property type="term" value="C:outer membrane-bounded periplasmic space"/>
    <property type="evidence" value="ECO:0007669"/>
    <property type="project" value="TreeGrafter"/>
</dbReference>
<keyword evidence="1" id="KW-0732">Signal</keyword>
<evidence type="ECO:0000313" key="4">
    <source>
        <dbReference type="Proteomes" id="UP000003280"/>
    </source>
</evidence>
<feature type="signal peptide" evidence="1">
    <location>
        <begin position="1"/>
        <end position="23"/>
    </location>
</feature>
<dbReference type="GO" id="GO:0030435">
    <property type="term" value="P:sporulation resulting in formation of a cellular spore"/>
    <property type="evidence" value="ECO:0007669"/>
    <property type="project" value="InterPro"/>
</dbReference>
<dbReference type="eggNOG" id="COG2385">
    <property type="taxonomic scope" value="Bacteria"/>
</dbReference>
<gene>
    <name evidence="3" type="ORF">HMPREF9225_1469</name>
</gene>
<dbReference type="InterPro" id="IPR013486">
    <property type="entry name" value="SpoIID/LytB"/>
</dbReference>
<dbReference type="NCBIfam" id="TIGR02669">
    <property type="entry name" value="SpoIID_LytB"/>
    <property type="match status" value="1"/>
</dbReference>
<keyword evidence="4" id="KW-1185">Reference proteome</keyword>
<evidence type="ECO:0000313" key="3">
    <source>
        <dbReference type="EMBL" id="EFM24898.1"/>
    </source>
</evidence>
<organism evidence="3 4">
    <name type="scientific">Peptoniphilus duerdenii ATCC BAA-1640</name>
    <dbReference type="NCBI Taxonomy" id="862517"/>
    <lineage>
        <taxon>Bacteria</taxon>
        <taxon>Bacillati</taxon>
        <taxon>Bacillota</taxon>
        <taxon>Tissierellia</taxon>
        <taxon>Tissierellales</taxon>
        <taxon>Peptoniphilaceae</taxon>
        <taxon>Peptoniphilus</taxon>
    </lineage>
</organism>
<dbReference type="EMBL" id="AEEH01000047">
    <property type="protein sequence ID" value="EFM24898.1"/>
    <property type="molecule type" value="Genomic_DNA"/>
</dbReference>
<evidence type="ECO:0000259" key="2">
    <source>
        <dbReference type="Pfam" id="PF08486"/>
    </source>
</evidence>
<comment type="caution">
    <text evidence="3">The sequence shown here is derived from an EMBL/GenBank/DDBJ whole genome shotgun (WGS) entry which is preliminary data.</text>
</comment>
<proteinExistence type="predicted"/>
<name>E0NMT0_9FIRM</name>
<reference evidence="3 4" key="1">
    <citation type="submission" date="2010-07" db="EMBL/GenBank/DDBJ databases">
        <authorList>
            <person name="Muzny D."/>
            <person name="Qin X."/>
            <person name="Deng J."/>
            <person name="Jiang H."/>
            <person name="Liu Y."/>
            <person name="Qu J."/>
            <person name="Song X.-Z."/>
            <person name="Zhang L."/>
            <person name="Thornton R."/>
            <person name="Coyle M."/>
            <person name="Francisco L."/>
            <person name="Jackson L."/>
            <person name="Javaid M."/>
            <person name="Korchina V."/>
            <person name="Kovar C."/>
            <person name="Mata R."/>
            <person name="Mathew T."/>
            <person name="Ngo R."/>
            <person name="Nguyen L."/>
            <person name="Nguyen N."/>
            <person name="Okwuonu G."/>
            <person name="Ongeri F."/>
            <person name="Pham C."/>
            <person name="Simmons D."/>
            <person name="Wilczek-Boney K."/>
            <person name="Hale W."/>
            <person name="Jakkamsetti A."/>
            <person name="Pham P."/>
            <person name="Ruth R."/>
            <person name="San Lucas F."/>
            <person name="Warren J."/>
            <person name="Zhang J."/>
            <person name="Zhao Z."/>
            <person name="Zhou C."/>
            <person name="Zhu D."/>
            <person name="Lee S."/>
            <person name="Bess C."/>
            <person name="Blankenburg K."/>
            <person name="Forbes L."/>
            <person name="Fu Q."/>
            <person name="Gubbala S."/>
            <person name="Hirani K."/>
            <person name="Jayaseelan J.C."/>
            <person name="Lara F."/>
            <person name="Munidasa M."/>
            <person name="Palculict T."/>
            <person name="Patil S."/>
            <person name="Pu L.-L."/>
            <person name="Saada N."/>
            <person name="Tang L."/>
            <person name="Weissenberger G."/>
            <person name="Zhu Y."/>
            <person name="Hemphill L."/>
            <person name="Shang Y."/>
            <person name="Youmans B."/>
            <person name="Ayvaz T."/>
            <person name="Ross M."/>
            <person name="Santibanez J."/>
            <person name="Aqrawi P."/>
            <person name="Gross S."/>
            <person name="Joshi V."/>
            <person name="Fowler G."/>
            <person name="Nazareth L."/>
            <person name="Reid J."/>
            <person name="Worley K."/>
            <person name="Petrosino J."/>
            <person name="Highlander S."/>
            <person name="Gibbs R."/>
        </authorList>
    </citation>
    <scope>NUCLEOTIDE SEQUENCE [LARGE SCALE GENOMIC DNA]</scope>
    <source>
        <strain evidence="3 4">ATCC BAA-1640</strain>
    </source>
</reference>
<dbReference type="AlphaFoldDB" id="E0NMT0"/>
<accession>E0NMT0</accession>
<evidence type="ECO:0000256" key="1">
    <source>
        <dbReference type="SAM" id="SignalP"/>
    </source>
</evidence>
<dbReference type="PANTHER" id="PTHR30032">
    <property type="entry name" value="N-ACETYLMURAMOYL-L-ALANINE AMIDASE-RELATED"/>
    <property type="match status" value="1"/>
</dbReference>
<dbReference type="RefSeq" id="WP_008902259.1">
    <property type="nucleotide sequence ID" value="NZ_GL397071.1"/>
</dbReference>
<protein>
    <submittedName>
        <fullName evidence="3">SpoIID/LytB domain protein</fullName>
    </submittedName>
</protein>
<dbReference type="InterPro" id="IPR051922">
    <property type="entry name" value="Bact_Sporulation_Assoc"/>
</dbReference>